<evidence type="ECO:0000313" key="7">
    <source>
        <dbReference type="EMBL" id="SAL00243.1"/>
    </source>
</evidence>
<sequence>MHERLNRKQFEKELVRLHVGRVRLQEWAVYTGAKIYFVFEGRDGAGNGGTIKAITERVSPRIVRVIALPTLPAPTEREKSQMYVQRYLPHLPATGQITLFHRSWYNRAGIERVMGFRTDEQAATFLKGVPLVERAIIESGIILLKYWLEVGQQEQTRRLEERIHDERKIWKLSPMALRSYSRCYDYSRAREDMFDATDTDLAPWYVVRSDDKRRARLNLISDLLANIPYKAVPLEKVNLPTRQKAEGYRESDRPLRYVPERSERDIGARISICSLRETMGARIRETSGAGRRRAMRHRRTSTHLKQRPPHPGARRRGKLRPRCLWLDESTRRERSTSTRSA</sequence>
<evidence type="ECO:0000313" key="8">
    <source>
        <dbReference type="Proteomes" id="UP000054911"/>
    </source>
</evidence>
<dbReference type="PANTHER" id="PTHR34383:SF1">
    <property type="entry name" value="ADP-POLYPHOSPHATE PHOSPHOTRANSFERASE"/>
    <property type="match status" value="1"/>
</dbReference>
<comment type="subunit">
    <text evidence="4">Homotetramer.</text>
</comment>
<evidence type="ECO:0000256" key="1">
    <source>
        <dbReference type="ARBA" id="ARBA00009924"/>
    </source>
</evidence>
<dbReference type="EC" id="2.7.4.-" evidence="4"/>
<dbReference type="InterPro" id="IPR022488">
    <property type="entry name" value="PPK2-related"/>
</dbReference>
<dbReference type="PANTHER" id="PTHR34383">
    <property type="entry name" value="POLYPHOSPHATE:AMP PHOSPHOTRANSFERASE-RELATED"/>
    <property type="match status" value="1"/>
</dbReference>
<comment type="caution">
    <text evidence="7">The sequence shown here is derived from an EMBL/GenBank/DDBJ whole genome shotgun (WGS) entry which is preliminary data.</text>
</comment>
<dbReference type="GO" id="GO:0006793">
    <property type="term" value="P:phosphorus metabolic process"/>
    <property type="evidence" value="ECO:0007669"/>
    <property type="project" value="InterPro"/>
</dbReference>
<protein>
    <recommendedName>
        <fullName evidence="4">ADP/GDP-polyphosphate phosphotransferase</fullName>
        <ecNumber evidence="4">2.7.4.-</ecNumber>
    </recommendedName>
    <alternativeName>
        <fullName evidence="4">Polyphosphate kinase PPK2</fullName>
    </alternativeName>
</protein>
<reference evidence="7" key="1">
    <citation type="submission" date="2016-01" db="EMBL/GenBank/DDBJ databases">
        <authorList>
            <person name="Peeters C."/>
        </authorList>
    </citation>
    <scope>NUCLEOTIDE SEQUENCE [LARGE SCALE GENOMIC DNA]</scope>
    <source>
        <strain evidence="7">LMG 29323</strain>
    </source>
</reference>
<keyword evidence="3 4" id="KW-0418">Kinase</keyword>
<dbReference type="InterPro" id="IPR022486">
    <property type="entry name" value="PPK2_PA0141"/>
</dbReference>
<evidence type="ECO:0000256" key="3">
    <source>
        <dbReference type="ARBA" id="ARBA00022777"/>
    </source>
</evidence>
<comment type="function">
    <text evidence="4">Uses inorganic polyphosphate (polyP) as a donor to convert GDP to GTP or ADP to ATP.</text>
</comment>
<evidence type="ECO:0000256" key="5">
    <source>
        <dbReference type="SAM" id="MobiDB-lite"/>
    </source>
</evidence>
<name>A0A158E0E9_9BURK</name>
<evidence type="ECO:0000256" key="2">
    <source>
        <dbReference type="ARBA" id="ARBA00022679"/>
    </source>
</evidence>
<keyword evidence="2 4" id="KW-0808">Transferase</keyword>
<dbReference type="EMBL" id="FCOE02000057">
    <property type="protein sequence ID" value="SAL00243.1"/>
    <property type="molecule type" value="Genomic_DNA"/>
</dbReference>
<comment type="similarity">
    <text evidence="1 4">Belongs to the polyphosphate kinase 2 (PPK2) family. Class I subfamily.</text>
</comment>
<feature type="compositionally biased region" description="Basic residues" evidence="5">
    <location>
        <begin position="290"/>
        <end position="321"/>
    </location>
</feature>
<dbReference type="GO" id="GO:0008976">
    <property type="term" value="F:polyphosphate kinase activity"/>
    <property type="evidence" value="ECO:0007669"/>
    <property type="project" value="UniProtKB-UniRule"/>
</dbReference>
<dbReference type="Pfam" id="PF03976">
    <property type="entry name" value="PPK2"/>
    <property type="match status" value="1"/>
</dbReference>
<dbReference type="AlphaFoldDB" id="A0A158E0E9"/>
<dbReference type="SUPFAM" id="SSF52540">
    <property type="entry name" value="P-loop containing nucleoside triphosphate hydrolases"/>
    <property type="match status" value="1"/>
</dbReference>
<feature type="region of interest" description="Disordered" evidence="5">
    <location>
        <begin position="286"/>
        <end position="341"/>
    </location>
</feature>
<gene>
    <name evidence="7" type="ORF">AWB80_07831</name>
</gene>
<dbReference type="STRING" id="1777141.AWB80_07831"/>
<organism evidence="7 8">
    <name type="scientific">Caballeronia pedi</name>
    <dbReference type="NCBI Taxonomy" id="1777141"/>
    <lineage>
        <taxon>Bacteria</taxon>
        <taxon>Pseudomonadati</taxon>
        <taxon>Pseudomonadota</taxon>
        <taxon>Betaproteobacteria</taxon>
        <taxon>Burkholderiales</taxon>
        <taxon>Burkholderiaceae</taxon>
        <taxon>Caballeronia</taxon>
    </lineage>
</organism>
<evidence type="ECO:0000259" key="6">
    <source>
        <dbReference type="Pfam" id="PF03976"/>
    </source>
</evidence>
<dbReference type="Proteomes" id="UP000054911">
    <property type="component" value="Unassembled WGS sequence"/>
</dbReference>
<dbReference type="InterPro" id="IPR027417">
    <property type="entry name" value="P-loop_NTPase"/>
</dbReference>
<keyword evidence="8" id="KW-1185">Reference proteome</keyword>
<dbReference type="NCBIfam" id="TIGR03707">
    <property type="entry name" value="PPK2_P_aer"/>
    <property type="match status" value="1"/>
</dbReference>
<dbReference type="Gene3D" id="3.40.50.300">
    <property type="entry name" value="P-loop containing nucleotide triphosphate hydrolases"/>
    <property type="match status" value="1"/>
</dbReference>
<accession>A0A158E0E9</accession>
<feature type="compositionally biased region" description="Basic and acidic residues" evidence="5">
    <location>
        <begin position="328"/>
        <end position="341"/>
    </location>
</feature>
<proteinExistence type="inferred from homology"/>
<evidence type="ECO:0000256" key="4">
    <source>
        <dbReference type="RuleBase" id="RU369062"/>
    </source>
</evidence>
<feature type="domain" description="Polyphosphate kinase-2-related" evidence="6">
    <location>
        <begin position="5"/>
        <end position="231"/>
    </location>
</feature>